<feature type="signal peptide" evidence="2">
    <location>
        <begin position="1"/>
        <end position="20"/>
    </location>
</feature>
<dbReference type="AlphaFoldDB" id="A0A2T9YGG7"/>
<feature type="chain" id="PRO_5015768468" evidence="2">
    <location>
        <begin position="21"/>
        <end position="174"/>
    </location>
</feature>
<evidence type="ECO:0000256" key="1">
    <source>
        <dbReference type="SAM" id="MobiDB-lite"/>
    </source>
</evidence>
<gene>
    <name evidence="3" type="ORF">BB560_006124</name>
</gene>
<keyword evidence="4" id="KW-1185">Reference proteome</keyword>
<organism evidence="3 4">
    <name type="scientific">Smittium megazygosporum</name>
    <dbReference type="NCBI Taxonomy" id="133381"/>
    <lineage>
        <taxon>Eukaryota</taxon>
        <taxon>Fungi</taxon>
        <taxon>Fungi incertae sedis</taxon>
        <taxon>Zoopagomycota</taxon>
        <taxon>Kickxellomycotina</taxon>
        <taxon>Harpellomycetes</taxon>
        <taxon>Harpellales</taxon>
        <taxon>Legeriomycetaceae</taxon>
        <taxon>Smittium</taxon>
    </lineage>
</organism>
<sequence length="174" mass="18200">MKFLLPSVLLFSYGTFAVSGNAIPAEDDGTKAIDLGSIGDKIKNVIGGIKDKIGDLKDQGRGGHGGSSGHRGSRGGYDMVDTGTGMVTVTTNLLAQFHTDQDSTGANVSNIYTSTKMTSEDSGIPILSLEEDGTLMLSSELPGLNVSTMLDGLPWILITAAFAKSLNCSIEQIR</sequence>
<evidence type="ECO:0000256" key="2">
    <source>
        <dbReference type="SAM" id="SignalP"/>
    </source>
</evidence>
<evidence type="ECO:0000313" key="4">
    <source>
        <dbReference type="Proteomes" id="UP000245609"/>
    </source>
</evidence>
<keyword evidence="2" id="KW-0732">Signal</keyword>
<dbReference type="EMBL" id="MBFS01002868">
    <property type="protein sequence ID" value="PVU91431.1"/>
    <property type="molecule type" value="Genomic_DNA"/>
</dbReference>
<reference evidence="3 4" key="1">
    <citation type="journal article" date="2018" name="MBio">
        <title>Comparative Genomics Reveals the Core Gene Toolbox for the Fungus-Insect Symbiosis.</title>
        <authorList>
            <person name="Wang Y."/>
            <person name="Stata M."/>
            <person name="Wang W."/>
            <person name="Stajich J.E."/>
            <person name="White M.M."/>
            <person name="Moncalvo J.M."/>
        </authorList>
    </citation>
    <scope>NUCLEOTIDE SEQUENCE [LARGE SCALE GENOMIC DNA]</scope>
    <source>
        <strain evidence="3 4">SC-DP-2</strain>
    </source>
</reference>
<dbReference type="Proteomes" id="UP000245609">
    <property type="component" value="Unassembled WGS sequence"/>
</dbReference>
<protein>
    <submittedName>
        <fullName evidence="3">Uncharacterized protein</fullName>
    </submittedName>
</protein>
<comment type="caution">
    <text evidence="3">The sequence shown here is derived from an EMBL/GenBank/DDBJ whole genome shotgun (WGS) entry which is preliminary data.</text>
</comment>
<proteinExistence type="predicted"/>
<evidence type="ECO:0000313" key="3">
    <source>
        <dbReference type="EMBL" id="PVU91431.1"/>
    </source>
</evidence>
<name>A0A2T9YGG7_9FUNG</name>
<accession>A0A2T9YGG7</accession>
<feature type="region of interest" description="Disordered" evidence="1">
    <location>
        <begin position="56"/>
        <end position="77"/>
    </location>
</feature>